<evidence type="ECO:0000313" key="2">
    <source>
        <dbReference type="Proteomes" id="UP000095287"/>
    </source>
</evidence>
<keyword evidence="1" id="KW-1133">Transmembrane helix</keyword>
<organism evidence="2 3">
    <name type="scientific">Steinernema glaseri</name>
    <dbReference type="NCBI Taxonomy" id="37863"/>
    <lineage>
        <taxon>Eukaryota</taxon>
        <taxon>Metazoa</taxon>
        <taxon>Ecdysozoa</taxon>
        <taxon>Nematoda</taxon>
        <taxon>Chromadorea</taxon>
        <taxon>Rhabditida</taxon>
        <taxon>Tylenchina</taxon>
        <taxon>Panagrolaimomorpha</taxon>
        <taxon>Strongyloidoidea</taxon>
        <taxon>Steinernematidae</taxon>
        <taxon>Steinernema</taxon>
    </lineage>
</organism>
<evidence type="ECO:0000313" key="3">
    <source>
        <dbReference type="WBParaSite" id="L893_g4088.t1"/>
    </source>
</evidence>
<accession>A0A1I8AC57</accession>
<proteinExistence type="predicted"/>
<evidence type="ECO:0000256" key="1">
    <source>
        <dbReference type="SAM" id="Phobius"/>
    </source>
</evidence>
<protein>
    <submittedName>
        <fullName evidence="3">Transmembrane protein</fullName>
    </submittedName>
</protein>
<dbReference type="Proteomes" id="UP000095287">
    <property type="component" value="Unplaced"/>
</dbReference>
<name>A0A1I8AC57_9BILA</name>
<sequence>MLKSCVTKKFKNYKLGMANGTGINPSFHLSHLLGIGREMSLIFEVWFLAAISCVFILFYPPRARRSSPPIVASPDPDQVPILNQPPSESELDTLIGIETEVAFPDRNLVCRQIEGSRQDVLPEAL</sequence>
<feature type="transmembrane region" description="Helical" evidence="1">
    <location>
        <begin position="39"/>
        <end position="59"/>
    </location>
</feature>
<reference evidence="3" key="1">
    <citation type="submission" date="2016-11" db="UniProtKB">
        <authorList>
            <consortium name="WormBaseParasite"/>
        </authorList>
    </citation>
    <scope>IDENTIFICATION</scope>
</reference>
<keyword evidence="1" id="KW-0472">Membrane</keyword>
<dbReference type="AlphaFoldDB" id="A0A1I8AC57"/>
<keyword evidence="1" id="KW-0812">Transmembrane</keyword>
<dbReference type="WBParaSite" id="L893_g4088.t1">
    <property type="protein sequence ID" value="L893_g4088.t1"/>
    <property type="gene ID" value="L893_g4088"/>
</dbReference>
<keyword evidence="2" id="KW-1185">Reference proteome</keyword>